<sequence length="365" mass="41790">MMTSSPAIEETTLASCLYIRVLSSDNPSICSGPVDLSEVLQSTSATSTIEQRIVLQANNKDNFVLWLSTVAGKSPWTFQDGLKHATNFFHQSKNASTCFLYTAETTGYGKETLPKTHFAAIMNIDCEESCSVDISFEEWRAIKAQQEISLHYRRPVFFSLRISILLVFAAILACTILLVCISRQWNIEKEDGSLWFNWDVGSSQGLRHQLQFTTPWPSFYSWEEGSEHANTEWFVRIDDQTMYPANLADESEMKYQRWFAQRYPEMEAIRSSKDYLNSSFHDSPLSLKIPVDLPFHTAHCVRVLRRYWVAKETGRHVCPRDLDHDHVEHCLKALEDIAFIEGPRGSLPPIPKIDDTLEWLVSACF</sequence>
<keyword evidence="1" id="KW-0472">Membrane</keyword>
<proteinExistence type="predicted"/>
<keyword evidence="1" id="KW-0812">Transmembrane</keyword>
<organism evidence="2 3">
    <name type="scientific">Oculimacula yallundae</name>
    <dbReference type="NCBI Taxonomy" id="86028"/>
    <lineage>
        <taxon>Eukaryota</taxon>
        <taxon>Fungi</taxon>
        <taxon>Dikarya</taxon>
        <taxon>Ascomycota</taxon>
        <taxon>Pezizomycotina</taxon>
        <taxon>Leotiomycetes</taxon>
        <taxon>Helotiales</taxon>
        <taxon>Ploettnerulaceae</taxon>
        <taxon>Oculimacula</taxon>
    </lineage>
</organism>
<dbReference type="Proteomes" id="UP001595075">
    <property type="component" value="Unassembled WGS sequence"/>
</dbReference>
<evidence type="ECO:0000256" key="1">
    <source>
        <dbReference type="SAM" id="Phobius"/>
    </source>
</evidence>
<feature type="transmembrane region" description="Helical" evidence="1">
    <location>
        <begin position="158"/>
        <end position="179"/>
    </location>
</feature>
<evidence type="ECO:0000313" key="2">
    <source>
        <dbReference type="EMBL" id="KAL2060785.1"/>
    </source>
</evidence>
<accession>A0ABR4BT20</accession>
<reference evidence="2 3" key="1">
    <citation type="journal article" date="2024" name="Commun. Biol.">
        <title>Comparative genomic analysis of thermophilic fungi reveals convergent evolutionary adaptations and gene losses.</title>
        <authorList>
            <person name="Steindorff A.S."/>
            <person name="Aguilar-Pontes M.V."/>
            <person name="Robinson A.J."/>
            <person name="Andreopoulos B."/>
            <person name="LaButti K."/>
            <person name="Kuo A."/>
            <person name="Mondo S."/>
            <person name="Riley R."/>
            <person name="Otillar R."/>
            <person name="Haridas S."/>
            <person name="Lipzen A."/>
            <person name="Grimwood J."/>
            <person name="Schmutz J."/>
            <person name="Clum A."/>
            <person name="Reid I.D."/>
            <person name="Moisan M.C."/>
            <person name="Butler G."/>
            <person name="Nguyen T.T.M."/>
            <person name="Dewar K."/>
            <person name="Conant G."/>
            <person name="Drula E."/>
            <person name="Henrissat B."/>
            <person name="Hansel C."/>
            <person name="Singer S."/>
            <person name="Hutchinson M.I."/>
            <person name="de Vries R.P."/>
            <person name="Natvig D.O."/>
            <person name="Powell A.J."/>
            <person name="Tsang A."/>
            <person name="Grigoriev I.V."/>
        </authorList>
    </citation>
    <scope>NUCLEOTIDE SEQUENCE [LARGE SCALE GENOMIC DNA]</scope>
    <source>
        <strain evidence="2 3">CBS 494.80</strain>
    </source>
</reference>
<comment type="caution">
    <text evidence="2">The sequence shown here is derived from an EMBL/GenBank/DDBJ whole genome shotgun (WGS) entry which is preliminary data.</text>
</comment>
<keyword evidence="3" id="KW-1185">Reference proteome</keyword>
<evidence type="ECO:0000313" key="3">
    <source>
        <dbReference type="Proteomes" id="UP001595075"/>
    </source>
</evidence>
<keyword evidence="1" id="KW-1133">Transmembrane helix</keyword>
<protein>
    <submittedName>
        <fullName evidence="2">Uncharacterized protein</fullName>
    </submittedName>
</protein>
<gene>
    <name evidence="2" type="ORF">VTL71DRAFT_9427</name>
</gene>
<dbReference type="EMBL" id="JAZHXI010000021">
    <property type="protein sequence ID" value="KAL2060785.1"/>
    <property type="molecule type" value="Genomic_DNA"/>
</dbReference>
<name>A0ABR4BT20_9HELO</name>